<dbReference type="Pfam" id="PF06510">
    <property type="entry name" value="DUF1102"/>
    <property type="match status" value="1"/>
</dbReference>
<evidence type="ECO:0000313" key="2">
    <source>
        <dbReference type="Proteomes" id="UP001596414"/>
    </source>
</evidence>
<dbReference type="InterPro" id="IPR009482">
    <property type="entry name" value="DUF1102"/>
</dbReference>
<protein>
    <submittedName>
        <fullName evidence="1">DUF1102 domain-containing protein</fullName>
    </submittedName>
</protein>
<dbReference type="EMBL" id="JBHSZQ010000004">
    <property type="protein sequence ID" value="MFC7125478.1"/>
    <property type="molecule type" value="Genomic_DNA"/>
</dbReference>
<dbReference type="RefSeq" id="WP_267636474.1">
    <property type="nucleotide sequence ID" value="NZ_JAODIY010000004.1"/>
</dbReference>
<evidence type="ECO:0000313" key="1">
    <source>
        <dbReference type="EMBL" id="MFC7125478.1"/>
    </source>
</evidence>
<dbReference type="AlphaFoldDB" id="A0ABD5X934"/>
<organism evidence="1 2">
    <name type="scientific">Halovenus rubra</name>
    <dbReference type="NCBI Taxonomy" id="869890"/>
    <lineage>
        <taxon>Archaea</taxon>
        <taxon>Methanobacteriati</taxon>
        <taxon>Methanobacteriota</taxon>
        <taxon>Stenosarchaea group</taxon>
        <taxon>Halobacteria</taxon>
        <taxon>Halobacteriales</taxon>
        <taxon>Haloarculaceae</taxon>
        <taxon>Halovenus</taxon>
    </lineage>
</organism>
<accession>A0ABD5X934</accession>
<name>A0ABD5X934_9EURY</name>
<proteinExistence type="predicted"/>
<reference evidence="1 2" key="1">
    <citation type="journal article" date="2014" name="Int. J. Syst. Evol. Microbiol.">
        <title>Complete genome sequence of Corynebacterium casei LMG S-19264T (=DSM 44701T), isolated from a smear-ripened cheese.</title>
        <authorList>
            <consortium name="US DOE Joint Genome Institute (JGI-PGF)"/>
            <person name="Walter F."/>
            <person name="Albersmeier A."/>
            <person name="Kalinowski J."/>
            <person name="Ruckert C."/>
        </authorList>
    </citation>
    <scope>NUCLEOTIDE SEQUENCE [LARGE SCALE GENOMIC DNA]</scope>
    <source>
        <strain evidence="1 2">CGMCC 4.7215</strain>
    </source>
</reference>
<comment type="caution">
    <text evidence="1">The sequence shown here is derived from an EMBL/GenBank/DDBJ whole genome shotgun (WGS) entry which is preliminary data.</text>
</comment>
<sequence length="197" mass="21243">MKRRKFLVGTGLSATAGVGLIGTGAFSQVESERNLTIGLAKDPKAYLGLDVADTPNGEYGYVDDNGRLRIAMSDENPSAASSPMGLGVNSDATSWFQNVFTVCNQGTKEASVYVQDDEDWPTVPLGEGYPEEGKRRLDFHLEEHRQQSILGEQNAVTLIEGSCAMISVTIRAHSLSEGDQVLAEIDNQVTINANSFD</sequence>
<dbReference type="Proteomes" id="UP001596414">
    <property type="component" value="Unassembled WGS sequence"/>
</dbReference>
<gene>
    <name evidence="1" type="ORF">ACFQJ7_05410</name>
</gene>